<organism evidence="1 2">
    <name type="scientific">Dufourea novaeangliae</name>
    <name type="common">Sweat bee</name>
    <dbReference type="NCBI Taxonomy" id="178035"/>
    <lineage>
        <taxon>Eukaryota</taxon>
        <taxon>Metazoa</taxon>
        <taxon>Ecdysozoa</taxon>
        <taxon>Arthropoda</taxon>
        <taxon>Hexapoda</taxon>
        <taxon>Insecta</taxon>
        <taxon>Pterygota</taxon>
        <taxon>Neoptera</taxon>
        <taxon>Endopterygota</taxon>
        <taxon>Hymenoptera</taxon>
        <taxon>Apocrita</taxon>
        <taxon>Aculeata</taxon>
        <taxon>Apoidea</taxon>
        <taxon>Anthophila</taxon>
        <taxon>Halictidae</taxon>
        <taxon>Rophitinae</taxon>
        <taxon>Dufourea</taxon>
    </lineage>
</organism>
<proteinExistence type="predicted"/>
<dbReference type="EMBL" id="KQ435137">
    <property type="protein sequence ID" value="KZC14884.1"/>
    <property type="molecule type" value="Genomic_DNA"/>
</dbReference>
<dbReference type="Proteomes" id="UP000076502">
    <property type="component" value="Unassembled WGS sequence"/>
</dbReference>
<gene>
    <name evidence="1" type="ORF">WN55_07571</name>
</gene>
<reference evidence="1 2" key="1">
    <citation type="submission" date="2015-07" db="EMBL/GenBank/DDBJ databases">
        <title>The genome of Dufourea novaeangliae.</title>
        <authorList>
            <person name="Pan H."/>
            <person name="Kapheim K."/>
        </authorList>
    </citation>
    <scope>NUCLEOTIDE SEQUENCE [LARGE SCALE GENOMIC DNA]</scope>
    <source>
        <strain evidence="1">0120121106</strain>
        <tissue evidence="1">Whole body</tissue>
    </source>
</reference>
<evidence type="ECO:0000313" key="2">
    <source>
        <dbReference type="Proteomes" id="UP000076502"/>
    </source>
</evidence>
<keyword evidence="2" id="KW-1185">Reference proteome</keyword>
<sequence>MGGPTNIPSRCSSLSVEVGRGSKAIRYRPSSNLKRCQPAIRRSSSNDSAGSFRETKAFGFRGKYRALASRGSSLLRGFCNSGCPLRPPFNAQLRTSTD</sequence>
<name>A0A154PTW9_DUFNO</name>
<dbReference type="AlphaFoldDB" id="A0A154PTW9"/>
<evidence type="ECO:0000313" key="1">
    <source>
        <dbReference type="EMBL" id="KZC14884.1"/>
    </source>
</evidence>
<accession>A0A154PTW9</accession>
<protein>
    <submittedName>
        <fullName evidence="1">Uncharacterized protein</fullName>
    </submittedName>
</protein>